<dbReference type="InterPro" id="IPR009579">
    <property type="entry name" value="DUF1192"/>
</dbReference>
<dbReference type="Proteomes" id="UP000727907">
    <property type="component" value="Unassembled WGS sequence"/>
</dbReference>
<dbReference type="Pfam" id="PF06698">
    <property type="entry name" value="DUF1192"/>
    <property type="match status" value="1"/>
</dbReference>
<proteinExistence type="predicted"/>
<evidence type="ECO:0000313" key="1">
    <source>
        <dbReference type="EMBL" id="MBU8875177.1"/>
    </source>
</evidence>
<comment type="caution">
    <text evidence="1">The sequence shown here is derived from an EMBL/GenBank/DDBJ whole genome shotgun (WGS) entry which is preliminary data.</text>
</comment>
<protein>
    <submittedName>
        <fullName evidence="1">DUF1192 domain-containing protein</fullName>
    </submittedName>
</protein>
<name>A0ABS6IN53_9HYPH</name>
<accession>A0ABS6IN53</accession>
<gene>
    <name evidence="1" type="ORF">KQ910_15490</name>
</gene>
<sequence length="62" mass="7086">MAFELDDLDPRQKKSQPRNLDIMNVEDLEEYVTVLKGELERVEAKIKAKRSHAAAAASLFKK</sequence>
<reference evidence="1 2" key="1">
    <citation type="submission" date="2021-06" db="EMBL/GenBank/DDBJ databases">
        <authorList>
            <person name="Lee D.H."/>
        </authorList>
    </citation>
    <scope>NUCLEOTIDE SEQUENCE [LARGE SCALE GENOMIC DNA]</scope>
    <source>
        <strain evidence="1 2">MMS21-HV4-11</strain>
    </source>
</reference>
<dbReference type="EMBL" id="JAHOPB010000001">
    <property type="protein sequence ID" value="MBU8875177.1"/>
    <property type="molecule type" value="Genomic_DNA"/>
</dbReference>
<dbReference type="RefSeq" id="WP_216962005.1">
    <property type="nucleotide sequence ID" value="NZ_JAHOPB010000001.1"/>
</dbReference>
<organism evidence="1 2">
    <name type="scientific">Reyranella humidisoli</name>
    <dbReference type="NCBI Taxonomy" id="2849149"/>
    <lineage>
        <taxon>Bacteria</taxon>
        <taxon>Pseudomonadati</taxon>
        <taxon>Pseudomonadota</taxon>
        <taxon>Alphaproteobacteria</taxon>
        <taxon>Hyphomicrobiales</taxon>
        <taxon>Reyranellaceae</taxon>
        <taxon>Reyranella</taxon>
    </lineage>
</organism>
<evidence type="ECO:0000313" key="2">
    <source>
        <dbReference type="Proteomes" id="UP000727907"/>
    </source>
</evidence>
<keyword evidence="2" id="KW-1185">Reference proteome</keyword>